<evidence type="ECO:0000313" key="2">
    <source>
        <dbReference type="EMBL" id="CAC5376273.1"/>
    </source>
</evidence>
<dbReference type="Proteomes" id="UP000507470">
    <property type="component" value="Unassembled WGS sequence"/>
</dbReference>
<protein>
    <recommendedName>
        <fullName evidence="4">Reverse transcriptase domain-containing protein</fullName>
    </recommendedName>
</protein>
<dbReference type="OrthoDB" id="407509at2759"/>
<evidence type="ECO:0008006" key="4">
    <source>
        <dbReference type="Google" id="ProtNLM"/>
    </source>
</evidence>
<organism evidence="2 3">
    <name type="scientific">Mytilus coruscus</name>
    <name type="common">Sea mussel</name>
    <dbReference type="NCBI Taxonomy" id="42192"/>
    <lineage>
        <taxon>Eukaryota</taxon>
        <taxon>Metazoa</taxon>
        <taxon>Spiralia</taxon>
        <taxon>Lophotrochozoa</taxon>
        <taxon>Mollusca</taxon>
        <taxon>Bivalvia</taxon>
        <taxon>Autobranchia</taxon>
        <taxon>Pteriomorphia</taxon>
        <taxon>Mytilida</taxon>
        <taxon>Mytiloidea</taxon>
        <taxon>Mytilidae</taxon>
        <taxon>Mytilinae</taxon>
        <taxon>Mytilus</taxon>
    </lineage>
</organism>
<gene>
    <name evidence="2" type="ORF">MCOR_12987</name>
</gene>
<evidence type="ECO:0000313" key="3">
    <source>
        <dbReference type="Proteomes" id="UP000507470"/>
    </source>
</evidence>
<feature type="compositionally biased region" description="Basic and acidic residues" evidence="1">
    <location>
        <begin position="28"/>
        <end position="43"/>
    </location>
</feature>
<keyword evidence="3" id="KW-1185">Reference proteome</keyword>
<accession>A0A6J8B260</accession>
<dbReference type="PANTHER" id="PTHR33395:SF22">
    <property type="entry name" value="REVERSE TRANSCRIPTASE DOMAIN-CONTAINING PROTEIN"/>
    <property type="match status" value="1"/>
</dbReference>
<dbReference type="PANTHER" id="PTHR33395">
    <property type="entry name" value="TRANSCRIPTASE, PUTATIVE-RELATED-RELATED"/>
    <property type="match status" value="1"/>
</dbReference>
<name>A0A6J8B260_MYTCO</name>
<dbReference type="EMBL" id="CACVKT020002176">
    <property type="protein sequence ID" value="CAC5376273.1"/>
    <property type="molecule type" value="Genomic_DNA"/>
</dbReference>
<dbReference type="AlphaFoldDB" id="A0A6J8B260"/>
<sequence>MKTIFQKKIKKTLKLSEAISNQKQQPKRKLEIYTDPEDTKSDKTENNITKAKIPVDYFSSVFTKEPYGQVPLSNKVPVTNKMSKQEIKEEVVLKHLSALKIDSTLEYLKRYLSQKQNLNALSLISHLRVPTDWKNAFISAIFKKGNKSLAKNYRPVSLTSVVCKIMEKILQKFIIEHMKTNNLFSKKTIQLHCREINWSSVIRSD</sequence>
<reference evidence="2 3" key="1">
    <citation type="submission" date="2020-06" db="EMBL/GenBank/DDBJ databases">
        <authorList>
            <person name="Li R."/>
            <person name="Bekaert M."/>
        </authorList>
    </citation>
    <scope>NUCLEOTIDE SEQUENCE [LARGE SCALE GENOMIC DNA]</scope>
    <source>
        <strain evidence="3">wild</strain>
    </source>
</reference>
<feature type="region of interest" description="Disordered" evidence="1">
    <location>
        <begin position="20"/>
        <end position="43"/>
    </location>
</feature>
<proteinExistence type="predicted"/>
<evidence type="ECO:0000256" key="1">
    <source>
        <dbReference type="SAM" id="MobiDB-lite"/>
    </source>
</evidence>